<reference evidence="1" key="1">
    <citation type="submission" date="2021-03" db="EMBL/GenBank/DDBJ databases">
        <title>Genome sequencing and assembly of Tianweitania sediminis.</title>
        <authorList>
            <person name="Chhetri G."/>
        </authorList>
    </citation>
    <scope>NUCLEOTIDE SEQUENCE</scope>
    <source>
        <strain evidence="1">Z8</strain>
    </source>
</reference>
<protein>
    <submittedName>
        <fullName evidence="1">Uncharacterized protein</fullName>
    </submittedName>
</protein>
<dbReference type="Proteomes" id="UP000666240">
    <property type="component" value="Unassembled WGS sequence"/>
</dbReference>
<evidence type="ECO:0000313" key="1">
    <source>
        <dbReference type="EMBL" id="MBP0440425.1"/>
    </source>
</evidence>
<organism evidence="1 2">
    <name type="scientific">Tianweitania sediminis</name>
    <dbReference type="NCBI Taxonomy" id="1502156"/>
    <lineage>
        <taxon>Bacteria</taxon>
        <taxon>Pseudomonadati</taxon>
        <taxon>Pseudomonadota</taxon>
        <taxon>Alphaproteobacteria</taxon>
        <taxon>Hyphomicrobiales</taxon>
        <taxon>Phyllobacteriaceae</taxon>
        <taxon>Tianweitania</taxon>
    </lineage>
</organism>
<comment type="caution">
    <text evidence="1">The sequence shown here is derived from an EMBL/GenBank/DDBJ whole genome shotgun (WGS) entry which is preliminary data.</text>
</comment>
<name>A0A8J7R5W7_9HYPH</name>
<dbReference type="RefSeq" id="WP_209336454.1">
    <property type="nucleotide sequence ID" value="NZ_JAGIYY010000007.1"/>
</dbReference>
<sequence>MTDIAGQFGVRSQLVAKACDGAEIARPRAGHWQKIEHGKSVSQSALNNDRFAAGDVVVIDASGWSILRT</sequence>
<proteinExistence type="predicted"/>
<gene>
    <name evidence="1" type="ORF">J5Y06_17380</name>
</gene>
<evidence type="ECO:0000313" key="2">
    <source>
        <dbReference type="Proteomes" id="UP000666240"/>
    </source>
</evidence>
<dbReference type="EMBL" id="JAGIYY010000007">
    <property type="protein sequence ID" value="MBP0440425.1"/>
    <property type="molecule type" value="Genomic_DNA"/>
</dbReference>
<accession>A0A8J7R5W7</accession>
<keyword evidence="2" id="KW-1185">Reference proteome</keyword>
<dbReference type="AlphaFoldDB" id="A0A8J7R5W7"/>